<gene>
    <name evidence="1" type="ORF">GCM10009560_23990</name>
</gene>
<name>A0ABN1P7J7_9ACTN</name>
<protein>
    <recommendedName>
        <fullName evidence="3">Secreted protein</fullName>
    </recommendedName>
</protein>
<reference evidence="1 2" key="1">
    <citation type="journal article" date="2019" name="Int. J. Syst. Evol. Microbiol.">
        <title>The Global Catalogue of Microorganisms (GCM) 10K type strain sequencing project: providing services to taxonomists for standard genome sequencing and annotation.</title>
        <authorList>
            <consortium name="The Broad Institute Genomics Platform"/>
            <consortium name="The Broad Institute Genome Sequencing Center for Infectious Disease"/>
            <person name="Wu L."/>
            <person name="Ma J."/>
        </authorList>
    </citation>
    <scope>NUCLEOTIDE SEQUENCE [LARGE SCALE GENOMIC DNA]</scope>
    <source>
        <strain evidence="1 2">JCM 11136</strain>
    </source>
</reference>
<comment type="caution">
    <text evidence="1">The sequence shown here is derived from an EMBL/GenBank/DDBJ whole genome shotgun (WGS) entry which is preliminary data.</text>
</comment>
<proteinExistence type="predicted"/>
<evidence type="ECO:0000313" key="1">
    <source>
        <dbReference type="EMBL" id="GAA0923875.1"/>
    </source>
</evidence>
<accession>A0ABN1P7J7</accession>
<organism evidence="1 2">
    <name type="scientific">Nonomuraea longicatena</name>
    <dbReference type="NCBI Taxonomy" id="83682"/>
    <lineage>
        <taxon>Bacteria</taxon>
        <taxon>Bacillati</taxon>
        <taxon>Actinomycetota</taxon>
        <taxon>Actinomycetes</taxon>
        <taxon>Streptosporangiales</taxon>
        <taxon>Streptosporangiaceae</taxon>
        <taxon>Nonomuraea</taxon>
    </lineage>
</organism>
<dbReference type="Proteomes" id="UP001501578">
    <property type="component" value="Unassembled WGS sequence"/>
</dbReference>
<evidence type="ECO:0000313" key="2">
    <source>
        <dbReference type="Proteomes" id="UP001501578"/>
    </source>
</evidence>
<keyword evidence="2" id="KW-1185">Reference proteome</keyword>
<dbReference type="EMBL" id="BAAAHQ010000010">
    <property type="protein sequence ID" value="GAA0923875.1"/>
    <property type="molecule type" value="Genomic_DNA"/>
</dbReference>
<evidence type="ECO:0008006" key="3">
    <source>
        <dbReference type="Google" id="ProtNLM"/>
    </source>
</evidence>
<sequence>MPARITVPLVALLVVAAVVVTWLITRDAAARPAAYKGEPTSAMYSLVDSRQRDPAPLTVAEVFPESGRRLGELTRAGTEEFADCAEVLSGVEAPGCTQALRATYTGASAAGQFVILNLADGKAADALVAALGKDGFVEQAAAFAAAGSRAQARALGHYVTVSWIGPLTEGAKPDLAAAHVALDGLSRVVQARVINAD</sequence>